<keyword evidence="2" id="KW-1185">Reference proteome</keyword>
<dbReference type="KEGG" id="acab:QRX50_23505"/>
<evidence type="ECO:0000313" key="1">
    <source>
        <dbReference type="EMBL" id="WIX83513.1"/>
    </source>
</evidence>
<name>A0A9Y2N0B6_9PSEU</name>
<dbReference type="AlphaFoldDB" id="A0A9Y2N0B6"/>
<accession>A0A9Y2N0B6</accession>
<evidence type="ECO:0000313" key="2">
    <source>
        <dbReference type="Proteomes" id="UP001236014"/>
    </source>
</evidence>
<proteinExistence type="predicted"/>
<gene>
    <name evidence="1" type="ORF">QRX50_23505</name>
</gene>
<dbReference type="EMBL" id="CP127294">
    <property type="protein sequence ID" value="WIX83513.1"/>
    <property type="molecule type" value="Genomic_DNA"/>
</dbReference>
<reference evidence="1 2" key="1">
    <citation type="submission" date="2023-06" db="EMBL/GenBank/DDBJ databases">
        <authorList>
            <person name="Oyuntsetseg B."/>
            <person name="Kim S.B."/>
        </authorList>
    </citation>
    <scope>NUCLEOTIDE SEQUENCE [LARGE SCALE GENOMIC DNA]</scope>
    <source>
        <strain evidence="1 2">2-15</strain>
    </source>
</reference>
<dbReference type="Proteomes" id="UP001236014">
    <property type="component" value="Chromosome"/>
</dbReference>
<protein>
    <submittedName>
        <fullName evidence="1">Uncharacterized protein</fullName>
    </submittedName>
</protein>
<organism evidence="1 2">
    <name type="scientific">Amycolatopsis carbonis</name>
    <dbReference type="NCBI Taxonomy" id="715471"/>
    <lineage>
        <taxon>Bacteria</taxon>
        <taxon>Bacillati</taxon>
        <taxon>Actinomycetota</taxon>
        <taxon>Actinomycetes</taxon>
        <taxon>Pseudonocardiales</taxon>
        <taxon>Pseudonocardiaceae</taxon>
        <taxon>Amycolatopsis</taxon>
    </lineage>
</organism>
<dbReference type="RefSeq" id="WP_285974062.1">
    <property type="nucleotide sequence ID" value="NZ_CP127294.1"/>
</dbReference>
<sequence length="191" mass="19660">MAAVGAVVVPSVVPSTADRAFAAWTTDPVQLTAPQSLPLAQDCARFSGGGTVTAADVLVAERRGMATQLLLRKGPTVAECVSFDSESVVGWSAVADWPVAHPTGRTVVVDLLDSHGSGGDAFSNIAGRVGDDVTSVDVVRRSGQVVHASVRDAWLTAWWPGDDALDVSPMKIVVHATDGAAATFAANEPLS</sequence>